<dbReference type="Proteomes" id="UP001321249">
    <property type="component" value="Unassembled WGS sequence"/>
</dbReference>
<keyword evidence="2" id="KW-0004">4Fe-4S</keyword>
<dbReference type="PROSITE" id="PS51379">
    <property type="entry name" value="4FE4S_FER_2"/>
    <property type="match status" value="2"/>
</dbReference>
<keyword evidence="4" id="KW-0677">Repeat</keyword>
<dbReference type="GO" id="GO:0051539">
    <property type="term" value="F:4 iron, 4 sulfur cluster binding"/>
    <property type="evidence" value="ECO:0007669"/>
    <property type="project" value="UniProtKB-KW"/>
</dbReference>
<accession>A0AAJ6CU44</accession>
<dbReference type="PANTHER" id="PTHR43724:SF1">
    <property type="entry name" value="PYRUVATE SYNTHASE SUBUNIT PORD"/>
    <property type="match status" value="1"/>
</dbReference>
<reference evidence="11 12" key="1">
    <citation type="submission" date="2019-11" db="EMBL/GenBank/DDBJ databases">
        <authorList>
            <person name="Cho J.-C."/>
        </authorList>
    </citation>
    <scope>NUCLEOTIDE SEQUENCE [LARGE SCALE GENOMIC DNA]</scope>
    <source>
        <strain evidence="10 11">JH1073</strain>
        <strain evidence="9 12">JH702</strain>
    </source>
</reference>
<dbReference type="SUPFAM" id="SSF54862">
    <property type="entry name" value="4Fe-4S ferredoxins"/>
    <property type="match status" value="1"/>
</dbReference>
<evidence type="ECO:0000256" key="2">
    <source>
        <dbReference type="ARBA" id="ARBA00022485"/>
    </source>
</evidence>
<evidence type="ECO:0000313" key="9">
    <source>
        <dbReference type="EMBL" id="MDG0866865.1"/>
    </source>
</evidence>
<evidence type="ECO:0000256" key="3">
    <source>
        <dbReference type="ARBA" id="ARBA00022723"/>
    </source>
</evidence>
<organism evidence="10 11">
    <name type="scientific">Candidatus Lucifugimonas marina</name>
    <dbReference type="NCBI Taxonomy" id="3038979"/>
    <lineage>
        <taxon>Bacteria</taxon>
        <taxon>Bacillati</taxon>
        <taxon>Chloroflexota</taxon>
        <taxon>Dehalococcoidia</taxon>
        <taxon>SAR202 cluster</taxon>
        <taxon>Candidatus Lucifugimonadales</taxon>
        <taxon>Candidatus Lucifugimonadaceae</taxon>
        <taxon>Candidatus Lucifugimonas</taxon>
    </lineage>
</organism>
<dbReference type="EMBL" id="CP046147">
    <property type="protein sequence ID" value="WFG38285.1"/>
    <property type="molecule type" value="Genomic_DNA"/>
</dbReference>
<protein>
    <submittedName>
        <fullName evidence="10">Ferredoxin</fullName>
    </submittedName>
</protein>
<evidence type="ECO:0000256" key="7">
    <source>
        <dbReference type="SAM" id="MobiDB-lite"/>
    </source>
</evidence>
<evidence type="ECO:0000256" key="6">
    <source>
        <dbReference type="ARBA" id="ARBA00023014"/>
    </source>
</evidence>
<feature type="domain" description="4Fe-4S ferredoxin-type" evidence="8">
    <location>
        <begin position="43"/>
        <end position="72"/>
    </location>
</feature>
<comment type="cofactor">
    <cofactor evidence="1">
        <name>[4Fe-4S] cluster</name>
        <dbReference type="ChEBI" id="CHEBI:49883"/>
    </cofactor>
</comment>
<dbReference type="GO" id="GO:0016625">
    <property type="term" value="F:oxidoreductase activity, acting on the aldehyde or oxo group of donors, iron-sulfur protein as acceptor"/>
    <property type="evidence" value="ECO:0007669"/>
    <property type="project" value="InterPro"/>
</dbReference>
<keyword evidence="5" id="KW-0408">Iron</keyword>
<evidence type="ECO:0000256" key="1">
    <source>
        <dbReference type="ARBA" id="ARBA00001966"/>
    </source>
</evidence>
<dbReference type="Proteomes" id="UP001219901">
    <property type="component" value="Chromosome"/>
</dbReference>
<dbReference type="PANTHER" id="PTHR43724">
    <property type="entry name" value="PYRUVATE SYNTHASE SUBUNIT PORD"/>
    <property type="match status" value="1"/>
</dbReference>
<keyword evidence="3" id="KW-0479">Metal-binding</keyword>
<dbReference type="EMBL" id="WMBE01000002">
    <property type="protein sequence ID" value="MDG0866865.1"/>
    <property type="molecule type" value="Genomic_DNA"/>
</dbReference>
<sequence>MSSQPQSEQSRSESPLWQQIQPGGIGVNPGSTDRVQTGDWRTEVPVVDFERCTHCMICWVDCPDASFEVANAKLIGVDLKHCKGCGICAQVCPVKCIEMVPDSAENRETQPSNGASSESAK</sequence>
<evidence type="ECO:0000259" key="8">
    <source>
        <dbReference type="PROSITE" id="PS51379"/>
    </source>
</evidence>
<feature type="region of interest" description="Disordered" evidence="7">
    <location>
        <begin position="1"/>
        <end position="38"/>
    </location>
</feature>
<dbReference type="NCBIfam" id="TIGR02179">
    <property type="entry name" value="PorD_KorD"/>
    <property type="match status" value="1"/>
</dbReference>
<dbReference type="Gene3D" id="3.30.70.20">
    <property type="match status" value="1"/>
</dbReference>
<keyword evidence="6" id="KW-0411">Iron-sulfur</keyword>
<evidence type="ECO:0000313" key="12">
    <source>
        <dbReference type="Proteomes" id="UP001321249"/>
    </source>
</evidence>
<proteinExistence type="predicted"/>
<dbReference type="InterPro" id="IPR011898">
    <property type="entry name" value="PorD_KorD"/>
</dbReference>
<evidence type="ECO:0000256" key="4">
    <source>
        <dbReference type="ARBA" id="ARBA00022737"/>
    </source>
</evidence>
<reference evidence="10" key="2">
    <citation type="journal article" date="2023" name="Nat. Commun.">
        <title>Cultivation of marine bacteria of the SAR202 clade.</title>
        <authorList>
            <person name="Lim Y."/>
            <person name="Seo J.H."/>
            <person name="Giovannoni S.J."/>
            <person name="Kang I."/>
            <person name="Cho J.C."/>
        </authorList>
    </citation>
    <scope>NUCLEOTIDE SEQUENCE</scope>
    <source>
        <strain evidence="10">JH1073</strain>
    </source>
</reference>
<evidence type="ECO:0000256" key="5">
    <source>
        <dbReference type="ARBA" id="ARBA00023004"/>
    </source>
</evidence>
<evidence type="ECO:0000313" key="11">
    <source>
        <dbReference type="Proteomes" id="UP001219901"/>
    </source>
</evidence>
<keyword evidence="11" id="KW-1185">Reference proteome</keyword>
<dbReference type="InterPro" id="IPR017900">
    <property type="entry name" value="4Fe4S_Fe_S_CS"/>
</dbReference>
<dbReference type="GO" id="GO:0046872">
    <property type="term" value="F:metal ion binding"/>
    <property type="evidence" value="ECO:0007669"/>
    <property type="project" value="UniProtKB-KW"/>
</dbReference>
<evidence type="ECO:0000313" key="10">
    <source>
        <dbReference type="EMBL" id="WFG38285.1"/>
    </source>
</evidence>
<gene>
    <name evidence="9" type="ORF">GKO46_07225</name>
    <name evidence="10" type="ORF">GKO48_01230</name>
</gene>
<name>A0AAJ6CU44_9CHLR</name>
<feature type="compositionally biased region" description="Low complexity" evidence="7">
    <location>
        <begin position="1"/>
        <end position="15"/>
    </location>
</feature>
<dbReference type="AlphaFoldDB" id="A0AAJ6CU44"/>
<reference evidence="11" key="3">
    <citation type="submission" date="2023-06" db="EMBL/GenBank/DDBJ databases">
        <title>Pangenomics reveal diversification of enzyme families and niche specialization in globally abundant SAR202 bacteria.</title>
        <authorList>
            <person name="Saw J.H.W."/>
        </authorList>
    </citation>
    <scope>NUCLEOTIDE SEQUENCE [LARGE SCALE GENOMIC DNA]</scope>
    <source>
        <strain evidence="11">JH1073</strain>
    </source>
</reference>
<dbReference type="PROSITE" id="PS00198">
    <property type="entry name" value="4FE4S_FER_1"/>
    <property type="match status" value="2"/>
</dbReference>
<feature type="domain" description="4Fe-4S ferredoxin-type" evidence="8">
    <location>
        <begin position="73"/>
        <end position="102"/>
    </location>
</feature>
<dbReference type="InterPro" id="IPR017896">
    <property type="entry name" value="4Fe4S_Fe-S-bd"/>
</dbReference>
<dbReference type="RefSeq" id="WP_342824665.1">
    <property type="nucleotide sequence ID" value="NZ_CP046146.1"/>
</dbReference>
<dbReference type="Pfam" id="PF14697">
    <property type="entry name" value="Fer4_21"/>
    <property type="match status" value="1"/>
</dbReference>